<dbReference type="PANTHER" id="PTHR43285">
    <property type="entry name" value="ANTHRANILATE PHOSPHORIBOSYLTRANSFERASE"/>
    <property type="match status" value="1"/>
</dbReference>
<dbReference type="GO" id="GO:0000162">
    <property type="term" value="P:L-tryptophan biosynthetic process"/>
    <property type="evidence" value="ECO:0007669"/>
    <property type="project" value="InterPro"/>
</dbReference>
<evidence type="ECO:0000313" key="4">
    <source>
        <dbReference type="EMBL" id="TPW44702.1"/>
    </source>
</evidence>
<dbReference type="Proteomes" id="UP000319523">
    <property type="component" value="Unassembled WGS sequence"/>
</dbReference>
<organism evidence="4 5">
    <name type="scientific">Mixta tenebrionis</name>
    <dbReference type="NCBI Taxonomy" id="2562439"/>
    <lineage>
        <taxon>Bacteria</taxon>
        <taxon>Pseudomonadati</taxon>
        <taxon>Pseudomonadota</taxon>
        <taxon>Gammaproteobacteria</taxon>
        <taxon>Enterobacterales</taxon>
        <taxon>Erwiniaceae</taxon>
        <taxon>Mixta</taxon>
    </lineage>
</organism>
<dbReference type="Pfam" id="PF02885">
    <property type="entry name" value="Glycos_trans_3N"/>
    <property type="match status" value="1"/>
</dbReference>
<protein>
    <submittedName>
        <fullName evidence="4">DNA-binding protein YbiB</fullName>
    </submittedName>
</protein>
<dbReference type="InterPro" id="IPR005940">
    <property type="entry name" value="Anthranilate_Pribosyl_Tfrase"/>
</dbReference>
<dbReference type="GO" id="GO:0003677">
    <property type="term" value="F:DNA binding"/>
    <property type="evidence" value="ECO:0007669"/>
    <property type="project" value="UniProtKB-KW"/>
</dbReference>
<dbReference type="OrthoDB" id="9768896at2"/>
<proteinExistence type="predicted"/>
<keyword evidence="4" id="KW-0238">DNA-binding</keyword>
<dbReference type="GO" id="GO:0004048">
    <property type="term" value="F:anthranilate phosphoribosyltransferase activity"/>
    <property type="evidence" value="ECO:0007669"/>
    <property type="project" value="InterPro"/>
</dbReference>
<dbReference type="InterPro" id="IPR036320">
    <property type="entry name" value="Glycosyl_Trfase_fam3_N_dom_sf"/>
</dbReference>
<dbReference type="InterPro" id="IPR017459">
    <property type="entry name" value="Glycosyl_Trfase_fam3_N_dom"/>
</dbReference>
<name>A0A506VGW2_9GAMM</name>
<keyword evidence="5" id="KW-1185">Reference proteome</keyword>
<dbReference type="SUPFAM" id="SSF52418">
    <property type="entry name" value="Nucleoside phosphorylase/phosphoribosyltransferase catalytic domain"/>
    <property type="match status" value="1"/>
</dbReference>
<feature type="domain" description="Glycosyl transferase family 3 N-terminal" evidence="3">
    <location>
        <begin position="5"/>
        <end position="68"/>
    </location>
</feature>
<dbReference type="AlphaFoldDB" id="A0A506VGW2"/>
<accession>A0A506VGW2</accession>
<sequence>MQYSQLIKEVGRGKNHARDLDEESAYQLYRAMLNDEVPELELGALLVAMRIKGEGEAELAGFYRALQQRVQRLKPPAGQPLPIVIPSYNGARRQGNLTPLLALLLSRLGFPVVVHGVSEDATRVTSEAVFRALGIAPAADIAQAQARLDGGEPVFISIDTLCSPLAKQLALRWRLGVRNSAHTLAKLITPFDETAALRLASVSHPEYIPRVGKFFSACGGIALLLNGTEGEVYANPARCPAINWINGAGAEPQELLARQPEQRCQLPQDKDAAITAAWIQQVVAKARPVPQALRLQIACCYVASGRSATLEAALAQLDAAGYPAPAETGE</sequence>
<gene>
    <name evidence="4" type="primary">ybiB</name>
    <name evidence="4" type="ORF">FKM52_02755</name>
</gene>
<keyword evidence="2" id="KW-0808">Transferase</keyword>
<evidence type="ECO:0000313" key="5">
    <source>
        <dbReference type="Proteomes" id="UP000319523"/>
    </source>
</evidence>
<evidence type="ECO:0000256" key="1">
    <source>
        <dbReference type="ARBA" id="ARBA00022676"/>
    </source>
</evidence>
<dbReference type="EMBL" id="VHQI01000001">
    <property type="protein sequence ID" value="TPW44702.1"/>
    <property type="molecule type" value="Genomic_DNA"/>
</dbReference>
<dbReference type="RefSeq" id="WP_141174712.1">
    <property type="nucleotide sequence ID" value="NZ_JBHUFX010000013.1"/>
</dbReference>
<dbReference type="GO" id="GO:0005829">
    <property type="term" value="C:cytosol"/>
    <property type="evidence" value="ECO:0007669"/>
    <property type="project" value="TreeGrafter"/>
</dbReference>
<dbReference type="NCBIfam" id="NF006005">
    <property type="entry name" value="PRK08136.1"/>
    <property type="match status" value="1"/>
</dbReference>
<evidence type="ECO:0000256" key="2">
    <source>
        <dbReference type="ARBA" id="ARBA00022679"/>
    </source>
</evidence>
<dbReference type="SUPFAM" id="SSF47648">
    <property type="entry name" value="Nucleoside phosphorylase/phosphoribosyltransferase N-terminal domain"/>
    <property type="match status" value="1"/>
</dbReference>
<evidence type="ECO:0000259" key="3">
    <source>
        <dbReference type="Pfam" id="PF02885"/>
    </source>
</evidence>
<reference evidence="4 5" key="1">
    <citation type="submission" date="2019-06" db="EMBL/GenBank/DDBJ databases">
        <authorList>
            <person name="Yang Y."/>
        </authorList>
    </citation>
    <scope>NUCLEOTIDE SEQUENCE [LARGE SCALE GENOMIC DNA]</scope>
    <source>
        <strain evidence="4 5">BIT-26</strain>
    </source>
</reference>
<dbReference type="Gene3D" id="1.20.970.10">
    <property type="entry name" value="Transferase, Pyrimidine Nucleoside Phosphorylase, Chain C"/>
    <property type="match status" value="1"/>
</dbReference>
<dbReference type="PANTHER" id="PTHR43285:SF4">
    <property type="entry name" value="TRANSFERASE"/>
    <property type="match status" value="1"/>
</dbReference>
<dbReference type="InterPro" id="IPR035902">
    <property type="entry name" value="Nuc_phospho_transferase"/>
</dbReference>
<comment type="caution">
    <text evidence="4">The sequence shown here is derived from an EMBL/GenBank/DDBJ whole genome shotgun (WGS) entry which is preliminary data.</text>
</comment>
<keyword evidence="1" id="KW-0328">Glycosyltransferase</keyword>
<dbReference type="Gene3D" id="3.40.1030.10">
    <property type="entry name" value="Nucleoside phosphorylase/phosphoribosyltransferase catalytic domain"/>
    <property type="match status" value="1"/>
</dbReference>